<feature type="chain" id="PRO_5041442062" evidence="1">
    <location>
        <begin position="25"/>
        <end position="124"/>
    </location>
</feature>
<name>A0AA39PPP5_9AGAR</name>
<organism evidence="2 3">
    <name type="scientific">Armillaria luteobubalina</name>
    <dbReference type="NCBI Taxonomy" id="153913"/>
    <lineage>
        <taxon>Eukaryota</taxon>
        <taxon>Fungi</taxon>
        <taxon>Dikarya</taxon>
        <taxon>Basidiomycota</taxon>
        <taxon>Agaricomycotina</taxon>
        <taxon>Agaricomycetes</taxon>
        <taxon>Agaricomycetidae</taxon>
        <taxon>Agaricales</taxon>
        <taxon>Marasmiineae</taxon>
        <taxon>Physalacriaceae</taxon>
        <taxon>Armillaria</taxon>
    </lineage>
</organism>
<protein>
    <submittedName>
        <fullName evidence="2">Uncharacterized protein</fullName>
    </submittedName>
</protein>
<sequence>MRTSSIAIVICLIYSISHLRIVESGLNRISQWVRKVFEPSRILLARLFPRNKFELIYIFLDTINVSSGIFHPFKQVSSSLSVLAIMMYIIARGDFNCPCILTITFITTTGSPYCKLDTLIPHII</sequence>
<evidence type="ECO:0000313" key="3">
    <source>
        <dbReference type="Proteomes" id="UP001175228"/>
    </source>
</evidence>
<comment type="caution">
    <text evidence="2">The sequence shown here is derived from an EMBL/GenBank/DDBJ whole genome shotgun (WGS) entry which is preliminary data.</text>
</comment>
<dbReference type="Proteomes" id="UP001175228">
    <property type="component" value="Unassembled WGS sequence"/>
</dbReference>
<dbReference type="EMBL" id="JAUEPU010000042">
    <property type="protein sequence ID" value="KAK0488101.1"/>
    <property type="molecule type" value="Genomic_DNA"/>
</dbReference>
<reference evidence="2" key="1">
    <citation type="submission" date="2023-06" db="EMBL/GenBank/DDBJ databases">
        <authorList>
            <consortium name="Lawrence Berkeley National Laboratory"/>
            <person name="Ahrendt S."/>
            <person name="Sahu N."/>
            <person name="Indic B."/>
            <person name="Wong-Bajracharya J."/>
            <person name="Merenyi Z."/>
            <person name="Ke H.-M."/>
            <person name="Monk M."/>
            <person name="Kocsube S."/>
            <person name="Drula E."/>
            <person name="Lipzen A."/>
            <person name="Balint B."/>
            <person name="Henrissat B."/>
            <person name="Andreopoulos B."/>
            <person name="Martin F.M."/>
            <person name="Harder C.B."/>
            <person name="Rigling D."/>
            <person name="Ford K.L."/>
            <person name="Foster G.D."/>
            <person name="Pangilinan J."/>
            <person name="Papanicolaou A."/>
            <person name="Barry K."/>
            <person name="LaButti K."/>
            <person name="Viragh M."/>
            <person name="Koriabine M."/>
            <person name="Yan M."/>
            <person name="Riley R."/>
            <person name="Champramary S."/>
            <person name="Plett K.L."/>
            <person name="Tsai I.J."/>
            <person name="Slot J."/>
            <person name="Sipos G."/>
            <person name="Plett J."/>
            <person name="Nagy L.G."/>
            <person name="Grigoriev I.V."/>
        </authorList>
    </citation>
    <scope>NUCLEOTIDE SEQUENCE</scope>
    <source>
        <strain evidence="2">HWK02</strain>
    </source>
</reference>
<evidence type="ECO:0000256" key="1">
    <source>
        <dbReference type="SAM" id="SignalP"/>
    </source>
</evidence>
<proteinExistence type="predicted"/>
<dbReference type="AlphaFoldDB" id="A0AA39PPP5"/>
<keyword evidence="3" id="KW-1185">Reference proteome</keyword>
<gene>
    <name evidence="2" type="ORF">EDD18DRAFT_650555</name>
</gene>
<accession>A0AA39PPP5</accession>
<feature type="signal peptide" evidence="1">
    <location>
        <begin position="1"/>
        <end position="24"/>
    </location>
</feature>
<keyword evidence="1" id="KW-0732">Signal</keyword>
<evidence type="ECO:0000313" key="2">
    <source>
        <dbReference type="EMBL" id="KAK0488101.1"/>
    </source>
</evidence>